<accession>A0A1U7I4X1</accession>
<dbReference type="InterPro" id="IPR039143">
    <property type="entry name" value="GNPNAT1-like"/>
</dbReference>
<dbReference type="PANTHER" id="PTHR13355:SF15">
    <property type="entry name" value="GCN5-RELATED N-ACETYLTRANSFERASE 3, CHLOROPLASTIC"/>
    <property type="match status" value="1"/>
</dbReference>
<comment type="caution">
    <text evidence="2">The sequence shown here is derived from an EMBL/GenBank/DDBJ whole genome shotgun (WGS) entry which is preliminary data.</text>
</comment>
<organism evidence="2 3">
    <name type="scientific">[Phormidium ambiguum] IAM M-71</name>
    <dbReference type="NCBI Taxonomy" id="454136"/>
    <lineage>
        <taxon>Bacteria</taxon>
        <taxon>Bacillati</taxon>
        <taxon>Cyanobacteriota</taxon>
        <taxon>Cyanophyceae</taxon>
        <taxon>Oscillatoriophycideae</taxon>
        <taxon>Aerosakkonematales</taxon>
        <taxon>Aerosakkonemataceae</taxon>
        <taxon>Floridanema</taxon>
    </lineage>
</organism>
<dbReference type="STRING" id="454136.NIES2119_29400"/>
<dbReference type="PANTHER" id="PTHR13355">
    <property type="entry name" value="GLUCOSAMINE 6-PHOSPHATE N-ACETYLTRANSFERASE"/>
    <property type="match status" value="1"/>
</dbReference>
<reference evidence="2 3" key="1">
    <citation type="submission" date="2016-11" db="EMBL/GenBank/DDBJ databases">
        <title>Draft Genome Sequences of Nine Cyanobacterial Strains from Diverse Habitats.</title>
        <authorList>
            <person name="Zhu T."/>
            <person name="Hou S."/>
            <person name="Lu X."/>
            <person name="Hess W.R."/>
        </authorList>
    </citation>
    <scope>NUCLEOTIDE SEQUENCE [LARGE SCALE GENOMIC DNA]</scope>
    <source>
        <strain evidence="2 3">IAM M-71</strain>
    </source>
</reference>
<keyword evidence="2" id="KW-0808">Transferase</keyword>
<dbReference type="Gene3D" id="3.40.630.30">
    <property type="match status" value="1"/>
</dbReference>
<dbReference type="PROSITE" id="PS51186">
    <property type="entry name" value="GNAT"/>
    <property type="match status" value="1"/>
</dbReference>
<feature type="domain" description="N-acetyltransferase" evidence="1">
    <location>
        <begin position="5"/>
        <end position="160"/>
    </location>
</feature>
<name>A0A1U7I4X1_9CYAN</name>
<dbReference type="EMBL" id="MRCE01000053">
    <property type="protein sequence ID" value="OKH31201.1"/>
    <property type="molecule type" value="Genomic_DNA"/>
</dbReference>
<dbReference type="AlphaFoldDB" id="A0A1U7I4X1"/>
<dbReference type="SUPFAM" id="SSF55729">
    <property type="entry name" value="Acyl-CoA N-acyltransferases (Nat)"/>
    <property type="match status" value="1"/>
</dbReference>
<evidence type="ECO:0000313" key="2">
    <source>
        <dbReference type="EMBL" id="OKH31201.1"/>
    </source>
</evidence>
<sequence>MVGILHIREALLTEDTIIAEHFYQMWRDNDVSANLIESDWQKITLEFIDRVRQELSYQAFVAELNGRIVGSVGCQLFAGLYPHILTAEYRNYGYIWGVYVEPEYRGKGIAKQLTNKALEYLKSKNCTRAILHASPSGKPVYSALGFLPTNEMGLNLNITE</sequence>
<protein>
    <submittedName>
        <fullName evidence="2">GNAT family N-acetyltransferase</fullName>
    </submittedName>
</protein>
<evidence type="ECO:0000259" key="1">
    <source>
        <dbReference type="PROSITE" id="PS51186"/>
    </source>
</evidence>
<dbReference type="Pfam" id="PF00583">
    <property type="entry name" value="Acetyltransf_1"/>
    <property type="match status" value="1"/>
</dbReference>
<dbReference type="InterPro" id="IPR000182">
    <property type="entry name" value="GNAT_dom"/>
</dbReference>
<dbReference type="InterPro" id="IPR016181">
    <property type="entry name" value="Acyl_CoA_acyltransferase"/>
</dbReference>
<dbReference type="Proteomes" id="UP000185860">
    <property type="component" value="Unassembled WGS sequence"/>
</dbReference>
<evidence type="ECO:0000313" key="3">
    <source>
        <dbReference type="Proteomes" id="UP000185860"/>
    </source>
</evidence>
<dbReference type="CDD" id="cd04301">
    <property type="entry name" value="NAT_SF"/>
    <property type="match status" value="1"/>
</dbReference>
<dbReference type="RefSeq" id="WP_073597039.1">
    <property type="nucleotide sequence ID" value="NZ_MRCE01000053.1"/>
</dbReference>
<proteinExistence type="predicted"/>
<dbReference type="GO" id="GO:0008080">
    <property type="term" value="F:N-acetyltransferase activity"/>
    <property type="evidence" value="ECO:0007669"/>
    <property type="project" value="TreeGrafter"/>
</dbReference>
<gene>
    <name evidence="2" type="ORF">NIES2119_29400</name>
</gene>